<dbReference type="EMBL" id="MLKD01000002">
    <property type="protein sequence ID" value="OQE29473.1"/>
    <property type="molecule type" value="Genomic_DNA"/>
</dbReference>
<evidence type="ECO:0000313" key="1">
    <source>
        <dbReference type="EMBL" id="OQE29473.1"/>
    </source>
</evidence>
<comment type="caution">
    <text evidence="1">The sequence shown here is derived from an EMBL/GenBank/DDBJ whole genome shotgun (WGS) entry which is preliminary data.</text>
</comment>
<dbReference type="OrthoDB" id="1937206at2759"/>
<organism evidence="1 2">
    <name type="scientific">Penicillium steckii</name>
    <dbReference type="NCBI Taxonomy" id="303698"/>
    <lineage>
        <taxon>Eukaryota</taxon>
        <taxon>Fungi</taxon>
        <taxon>Dikarya</taxon>
        <taxon>Ascomycota</taxon>
        <taxon>Pezizomycotina</taxon>
        <taxon>Eurotiomycetes</taxon>
        <taxon>Eurotiomycetidae</taxon>
        <taxon>Eurotiales</taxon>
        <taxon>Aspergillaceae</taxon>
        <taxon>Penicillium</taxon>
    </lineage>
</organism>
<reference evidence="2" key="1">
    <citation type="journal article" date="2017" name="Nat. Microbiol.">
        <title>Global analysis of biosynthetic gene clusters reveals vast potential of secondary metabolite production in Penicillium species.</title>
        <authorList>
            <person name="Nielsen J.C."/>
            <person name="Grijseels S."/>
            <person name="Prigent S."/>
            <person name="Ji B."/>
            <person name="Dainat J."/>
            <person name="Nielsen K.F."/>
            <person name="Frisvad J.C."/>
            <person name="Workman M."/>
            <person name="Nielsen J."/>
        </authorList>
    </citation>
    <scope>NUCLEOTIDE SEQUENCE [LARGE SCALE GENOMIC DNA]</scope>
    <source>
        <strain evidence="2">IBT 24891</strain>
    </source>
</reference>
<proteinExistence type="predicted"/>
<dbReference type="AlphaFoldDB" id="A0A1V6TVA7"/>
<keyword evidence="2" id="KW-1185">Reference proteome</keyword>
<sequence>MRALARRVCLRGQKAILDIFTSQPCSEEIERLTPRWVSSVISENAPDAIKTGEIKNHFGRKVAIVWPHDSLFMGEKTR</sequence>
<dbReference type="Proteomes" id="UP000191285">
    <property type="component" value="Unassembled WGS sequence"/>
</dbReference>
<evidence type="ECO:0000313" key="2">
    <source>
        <dbReference type="Proteomes" id="UP000191285"/>
    </source>
</evidence>
<accession>A0A1V6TVA7</accession>
<gene>
    <name evidence="1" type="ORF">PENSTE_c002G07230</name>
</gene>
<name>A0A1V6TVA7_9EURO</name>
<protein>
    <submittedName>
        <fullName evidence="1">Uncharacterized protein</fullName>
    </submittedName>
</protein>